<evidence type="ECO:0000313" key="1">
    <source>
        <dbReference type="EMBL" id="WVZ73476.1"/>
    </source>
</evidence>
<dbReference type="AlphaFoldDB" id="A0AAQ3WUB1"/>
<proteinExistence type="predicted"/>
<protein>
    <submittedName>
        <fullName evidence="1">Uncharacterized protein</fullName>
    </submittedName>
</protein>
<gene>
    <name evidence="1" type="ORF">U9M48_021777</name>
</gene>
<organism evidence="1 2">
    <name type="scientific">Paspalum notatum var. saurae</name>
    <dbReference type="NCBI Taxonomy" id="547442"/>
    <lineage>
        <taxon>Eukaryota</taxon>
        <taxon>Viridiplantae</taxon>
        <taxon>Streptophyta</taxon>
        <taxon>Embryophyta</taxon>
        <taxon>Tracheophyta</taxon>
        <taxon>Spermatophyta</taxon>
        <taxon>Magnoliopsida</taxon>
        <taxon>Liliopsida</taxon>
        <taxon>Poales</taxon>
        <taxon>Poaceae</taxon>
        <taxon>PACMAD clade</taxon>
        <taxon>Panicoideae</taxon>
        <taxon>Andropogonodae</taxon>
        <taxon>Paspaleae</taxon>
        <taxon>Paspalinae</taxon>
        <taxon>Paspalum</taxon>
    </lineage>
</organism>
<dbReference type="PANTHER" id="PTHR33116:SF87">
    <property type="entry name" value="OS01G0158850 PROTEIN"/>
    <property type="match status" value="1"/>
</dbReference>
<dbReference type="PANTHER" id="PTHR33116">
    <property type="entry name" value="REVERSE TRANSCRIPTASE ZINC-BINDING DOMAIN-CONTAINING PROTEIN-RELATED-RELATED"/>
    <property type="match status" value="1"/>
</dbReference>
<accession>A0AAQ3WUB1</accession>
<keyword evidence="2" id="KW-1185">Reference proteome</keyword>
<sequence>MVSVKNVLDDFALATGLTINYIKTTFLPISLEEDHAHNLASFLDTAVSSFPQPYLGLPLTPHEVSVSDYSPLIASCDRYLAGWKATLLNRAGRLLLGQVELTDVSDERRMRSTGRPFSSRGAYAALAPQSSIDDNGVKIWKLKIPNKVKESAKHA</sequence>
<dbReference type="Proteomes" id="UP001341281">
    <property type="component" value="Chromosome 05"/>
</dbReference>
<name>A0AAQ3WUB1_PASNO</name>
<reference evidence="1 2" key="1">
    <citation type="submission" date="2024-02" db="EMBL/GenBank/DDBJ databases">
        <title>High-quality chromosome-scale genome assembly of Pensacola bahiagrass (Paspalum notatum Flugge var. saurae).</title>
        <authorList>
            <person name="Vega J.M."/>
            <person name="Podio M."/>
            <person name="Orjuela J."/>
            <person name="Siena L.A."/>
            <person name="Pessino S.C."/>
            <person name="Combes M.C."/>
            <person name="Mariac C."/>
            <person name="Albertini E."/>
            <person name="Pupilli F."/>
            <person name="Ortiz J.P.A."/>
            <person name="Leblanc O."/>
        </authorList>
    </citation>
    <scope>NUCLEOTIDE SEQUENCE [LARGE SCALE GENOMIC DNA]</scope>
    <source>
        <strain evidence="1">R1</strain>
        <tissue evidence="1">Leaf</tissue>
    </source>
</reference>
<evidence type="ECO:0000313" key="2">
    <source>
        <dbReference type="Proteomes" id="UP001341281"/>
    </source>
</evidence>
<dbReference type="EMBL" id="CP144749">
    <property type="protein sequence ID" value="WVZ73476.1"/>
    <property type="molecule type" value="Genomic_DNA"/>
</dbReference>